<evidence type="ECO:0000313" key="4">
    <source>
        <dbReference type="Proteomes" id="UP000304382"/>
    </source>
</evidence>
<comment type="caution">
    <text evidence="3">The sequence shown here is derived from an EMBL/GenBank/DDBJ whole genome shotgun (WGS) entry which is preliminary data.</text>
</comment>
<dbReference type="Gene3D" id="3.40.50.10470">
    <property type="entry name" value="Translation initiation factor eif-2b, domain 2"/>
    <property type="match status" value="1"/>
</dbReference>
<dbReference type="Gene3D" id="3.90.79.10">
    <property type="entry name" value="Nucleoside Triphosphate Pyrophosphohydrolase"/>
    <property type="match status" value="1"/>
</dbReference>
<dbReference type="SUPFAM" id="SSF100950">
    <property type="entry name" value="NagB/RpiA/CoA transferase-like"/>
    <property type="match status" value="1"/>
</dbReference>
<dbReference type="RefSeq" id="WP_137683663.1">
    <property type="nucleotide sequence ID" value="NZ_BIXZ01000002.1"/>
</dbReference>
<keyword evidence="3" id="KW-0396">Initiation factor</keyword>
<dbReference type="PANTHER" id="PTHR43475:SF3">
    <property type="entry name" value="TRANSLATION INITIATION FACTOR EIF-2B SUBUNIT FAMILY PROTEIN (AFU_ORTHOLOGUE AFUA_2G14290)"/>
    <property type="match status" value="1"/>
</dbReference>
<protein>
    <submittedName>
        <fullName evidence="3">Translation initiation factor 2B subunit alpha</fullName>
    </submittedName>
</protein>
<proteinExistence type="inferred from homology"/>
<evidence type="ECO:0000256" key="1">
    <source>
        <dbReference type="RuleBase" id="RU003814"/>
    </source>
</evidence>
<dbReference type="AlphaFoldDB" id="A0A4C2EI80"/>
<keyword evidence="4" id="KW-1185">Reference proteome</keyword>
<dbReference type="PROSITE" id="PS51462">
    <property type="entry name" value="NUDIX"/>
    <property type="match status" value="1"/>
</dbReference>
<dbReference type="Pfam" id="PF00293">
    <property type="entry name" value="NUDIX"/>
    <property type="match status" value="1"/>
</dbReference>
<dbReference type="GO" id="GO:0003743">
    <property type="term" value="F:translation initiation factor activity"/>
    <property type="evidence" value="ECO:0007669"/>
    <property type="project" value="UniProtKB-KW"/>
</dbReference>
<comment type="similarity">
    <text evidence="1">Belongs to the eIF-2B alpha/beta/delta subunits family.</text>
</comment>
<reference evidence="3 4" key="1">
    <citation type="submission" date="2019-02" db="EMBL/GenBank/DDBJ databases">
        <title>Haloarcula mannanilyticum sp. nov., a mannan degrading haloarchaeon isolated from commercial salt.</title>
        <authorList>
            <person name="Enomoto S."/>
            <person name="Shimane Y."/>
            <person name="Kamekura M."/>
            <person name="Ito T."/>
            <person name="Moriya O."/>
            <person name="Ihara K."/>
            <person name="Takahashi-Ando N."/>
            <person name="Fukushima Y."/>
            <person name="Yoshida Y."/>
            <person name="Usama R."/>
            <person name="Takai K."/>
            <person name="Minegishi H."/>
        </authorList>
    </citation>
    <scope>NUCLEOTIDE SEQUENCE [LARGE SCALE GENOMIC DNA]</scope>
    <source>
        <strain evidence="3 4">MD130-1</strain>
    </source>
</reference>
<feature type="domain" description="Nudix hydrolase" evidence="2">
    <location>
        <begin position="2"/>
        <end position="141"/>
    </location>
</feature>
<accession>A0A4C2EI80</accession>
<dbReference type="EMBL" id="BIXZ01000002">
    <property type="protein sequence ID" value="GCF14085.1"/>
    <property type="molecule type" value="Genomic_DNA"/>
</dbReference>
<dbReference type="OrthoDB" id="27639at2157"/>
<evidence type="ECO:0000259" key="2">
    <source>
        <dbReference type="PROSITE" id="PS51462"/>
    </source>
</evidence>
<name>A0A4C2EI80_9EURY</name>
<dbReference type="Pfam" id="PF01008">
    <property type="entry name" value="IF-2B"/>
    <property type="match status" value="1"/>
</dbReference>
<dbReference type="InterPro" id="IPR000086">
    <property type="entry name" value="NUDIX_hydrolase_dom"/>
</dbReference>
<dbReference type="Proteomes" id="UP000304382">
    <property type="component" value="Unassembled WGS sequence"/>
</dbReference>
<dbReference type="PANTHER" id="PTHR43475">
    <property type="entry name" value="METHYLTHIORIBOSE-1-PHOSPHATE ISOMERASE"/>
    <property type="match status" value="1"/>
</dbReference>
<dbReference type="GO" id="GO:0046523">
    <property type="term" value="F:S-methyl-5-thioribose-1-phosphate isomerase activity"/>
    <property type="evidence" value="ECO:0007669"/>
    <property type="project" value="TreeGrafter"/>
</dbReference>
<dbReference type="GO" id="GO:0019509">
    <property type="term" value="P:L-methionine salvage from methylthioadenosine"/>
    <property type="evidence" value="ECO:0007669"/>
    <property type="project" value="TreeGrafter"/>
</dbReference>
<dbReference type="InterPro" id="IPR037171">
    <property type="entry name" value="NagB/RpiA_transferase-like"/>
</dbReference>
<dbReference type="InterPro" id="IPR015797">
    <property type="entry name" value="NUDIX_hydrolase-like_dom_sf"/>
</dbReference>
<sequence length="431" mass="46066">METRPIVTCFLRSEGEVLLLRRSNAVGSYQGQWGGVAGHVADDAGRDRDPETAARAEIDEETGLADAVTLVRQGDPFQVDDADQGVRWVVHPFLFDSEARTVETNEEATEAVWVHPPEILTRETVPRLWTAWDRVRPRVATVREDRTHGSAWLSLRALEVLRDEAALAEAGRTDELEPAERDGDDWDALAALAATLREARPSMVVVANRINRAMAAVTDESPAAVERAATEALNHAVTADRVAAAVAAEHVGDRLATLSRSGTVRVVVEAAAPEAVLVAESRPGGEGVSVAETVADSAAVTLTTDTAFGHELDAWSADTLVVGADRVLPDGRVVNKVGTRSAALSAAAADVDSYAVCATDKIAPHAEWDREERNSREVYDGDADLAVENPTFDLTPASAVTVVTERGVLGTDEIREIADAHRERAGWADGG</sequence>
<keyword evidence="3" id="KW-0648">Protein biosynthesis</keyword>
<organism evidence="3 4">
    <name type="scientific">Haloarcula mannanilytica</name>
    <dbReference type="NCBI Taxonomy" id="2509225"/>
    <lineage>
        <taxon>Archaea</taxon>
        <taxon>Methanobacteriati</taxon>
        <taxon>Methanobacteriota</taxon>
        <taxon>Stenosarchaea group</taxon>
        <taxon>Halobacteria</taxon>
        <taxon>Halobacteriales</taxon>
        <taxon>Haloarculaceae</taxon>
        <taxon>Haloarcula</taxon>
    </lineage>
</organism>
<dbReference type="InterPro" id="IPR000649">
    <property type="entry name" value="IF-2B-related"/>
</dbReference>
<gene>
    <name evidence="3" type="ORF">Harman_20200</name>
</gene>
<evidence type="ECO:0000313" key="3">
    <source>
        <dbReference type="EMBL" id="GCF14085.1"/>
    </source>
</evidence>
<dbReference type="SUPFAM" id="SSF55811">
    <property type="entry name" value="Nudix"/>
    <property type="match status" value="1"/>
</dbReference>
<dbReference type="InterPro" id="IPR042529">
    <property type="entry name" value="IF_2B-like_C"/>
</dbReference>